<accession>A0AAV1VZ56</accession>
<dbReference type="InterPro" id="IPR048682">
    <property type="entry name" value="COG4"/>
</dbReference>
<evidence type="ECO:0000313" key="3">
    <source>
        <dbReference type="Proteomes" id="UP001497480"/>
    </source>
</evidence>
<gene>
    <name evidence="2" type="ORF">LLUT_LOCUS3257</name>
</gene>
<dbReference type="Proteomes" id="UP001497480">
    <property type="component" value="Unassembled WGS sequence"/>
</dbReference>
<dbReference type="AlphaFoldDB" id="A0AAV1VZ56"/>
<dbReference type="PANTHER" id="PTHR24016:SF0">
    <property type="entry name" value="CONSERVED OLIGOMERIC GOLGI COMPLEX SUBUNIT 4"/>
    <property type="match status" value="1"/>
</dbReference>
<dbReference type="EMBL" id="CAXHTB010000002">
    <property type="protein sequence ID" value="CAL0302197.1"/>
    <property type="molecule type" value="Genomic_DNA"/>
</dbReference>
<dbReference type="PANTHER" id="PTHR24016">
    <property type="entry name" value="CONSERVED OLIGOMERIC GOLGI COMPLEX SUBUNIT 4"/>
    <property type="match status" value="1"/>
</dbReference>
<evidence type="ECO:0000259" key="1">
    <source>
        <dbReference type="Pfam" id="PF20663"/>
    </source>
</evidence>
<comment type="caution">
    <text evidence="2">The sequence shown here is derived from an EMBL/GenBank/DDBJ whole genome shotgun (WGS) entry which is preliminary data.</text>
</comment>
<evidence type="ECO:0000313" key="2">
    <source>
        <dbReference type="EMBL" id="CAL0302197.1"/>
    </source>
</evidence>
<organism evidence="2 3">
    <name type="scientific">Lupinus luteus</name>
    <name type="common">European yellow lupine</name>
    <dbReference type="NCBI Taxonomy" id="3873"/>
    <lineage>
        <taxon>Eukaryota</taxon>
        <taxon>Viridiplantae</taxon>
        <taxon>Streptophyta</taxon>
        <taxon>Embryophyta</taxon>
        <taxon>Tracheophyta</taxon>
        <taxon>Spermatophyta</taxon>
        <taxon>Magnoliopsida</taxon>
        <taxon>eudicotyledons</taxon>
        <taxon>Gunneridae</taxon>
        <taxon>Pentapetalae</taxon>
        <taxon>rosids</taxon>
        <taxon>fabids</taxon>
        <taxon>Fabales</taxon>
        <taxon>Fabaceae</taxon>
        <taxon>Papilionoideae</taxon>
        <taxon>50 kb inversion clade</taxon>
        <taxon>genistoids sensu lato</taxon>
        <taxon>core genistoids</taxon>
        <taxon>Genisteae</taxon>
        <taxon>Lupinus</taxon>
    </lineage>
</organism>
<sequence length="121" mass="13704">MTRLLHECIAHQRALDFELDDLLSHRNDLDKHLIQLQCSSEVPNIVKSNSDFMLNNVSSTCDLADEVSRKVHELDLAESRVRSTLFRIDVIVERGNCLEGVYRALDSEDYESAASESVGLK</sequence>
<reference evidence="2 3" key="1">
    <citation type="submission" date="2024-03" db="EMBL/GenBank/DDBJ databases">
        <authorList>
            <person name="Martinez-Hernandez J."/>
        </authorList>
    </citation>
    <scope>NUCLEOTIDE SEQUENCE [LARGE SCALE GENOMIC DNA]</scope>
</reference>
<keyword evidence="3" id="KW-1185">Reference proteome</keyword>
<dbReference type="Pfam" id="PF20663">
    <property type="entry name" value="COG4_N"/>
    <property type="match status" value="1"/>
</dbReference>
<feature type="domain" description="Conserved oligomeric Golgi complex subunit 4 N-terminal" evidence="1">
    <location>
        <begin position="39"/>
        <end position="115"/>
    </location>
</feature>
<proteinExistence type="predicted"/>
<dbReference type="InterPro" id="IPR048680">
    <property type="entry name" value="COG4_N"/>
</dbReference>
<protein>
    <recommendedName>
        <fullName evidence="1">Conserved oligomeric Golgi complex subunit 4 N-terminal domain-containing protein</fullName>
    </recommendedName>
</protein>
<name>A0AAV1VZ56_LUPLU</name>